<keyword evidence="5" id="KW-1185">Reference proteome</keyword>
<comment type="function">
    <text evidence="2">Has an important function as a repair enzyme for proteins that have been inactivated by oxidation. Catalyzes the reversible oxidation-reduction of methionine sulfoxide in proteins to methionine.</text>
</comment>
<protein>
    <recommendedName>
        <fullName evidence="2">Peptide methionine sulfoxide reductase MsrA</fullName>
        <shortName evidence="2">Protein-methionine-S-oxide reductase</shortName>
        <ecNumber evidence="2">1.8.4.11</ecNumber>
    </recommendedName>
    <alternativeName>
        <fullName evidence="2">Peptide-methionine (S)-S-oxide reductase</fullName>
        <shortName evidence="2">Peptide Met(O) reductase</shortName>
    </alternativeName>
</protein>
<comment type="catalytic activity">
    <reaction evidence="2">
        <text>[thioredoxin]-disulfide + L-methionine + H2O = L-methionine (S)-S-oxide + [thioredoxin]-dithiol</text>
        <dbReference type="Rhea" id="RHEA:19993"/>
        <dbReference type="Rhea" id="RHEA-COMP:10698"/>
        <dbReference type="Rhea" id="RHEA-COMP:10700"/>
        <dbReference type="ChEBI" id="CHEBI:15377"/>
        <dbReference type="ChEBI" id="CHEBI:29950"/>
        <dbReference type="ChEBI" id="CHEBI:50058"/>
        <dbReference type="ChEBI" id="CHEBI:57844"/>
        <dbReference type="ChEBI" id="CHEBI:58772"/>
        <dbReference type="EC" id="1.8.4.11"/>
    </reaction>
</comment>
<comment type="similarity">
    <text evidence="2">Belongs to the MsrA Met sulfoxide reductase family.</text>
</comment>
<dbReference type="InterPro" id="IPR036509">
    <property type="entry name" value="Met_Sox_Rdtase_MsrA_sf"/>
</dbReference>
<evidence type="ECO:0000313" key="4">
    <source>
        <dbReference type="EMBL" id="SEN52216.1"/>
    </source>
</evidence>
<evidence type="ECO:0000256" key="2">
    <source>
        <dbReference type="HAMAP-Rule" id="MF_01401"/>
    </source>
</evidence>
<name>A0A1H8H7J4_9EURY</name>
<dbReference type="NCBIfam" id="TIGR00401">
    <property type="entry name" value="msrA"/>
    <property type="match status" value="1"/>
</dbReference>
<keyword evidence="1 2" id="KW-0560">Oxidoreductase</keyword>
<dbReference type="HAMAP" id="MF_01401">
    <property type="entry name" value="MsrA"/>
    <property type="match status" value="1"/>
</dbReference>
<dbReference type="AlphaFoldDB" id="A0A1H8H7J4"/>
<evidence type="ECO:0000259" key="3">
    <source>
        <dbReference type="Pfam" id="PF01625"/>
    </source>
</evidence>
<dbReference type="RefSeq" id="WP_092658378.1">
    <property type="nucleotide sequence ID" value="NZ_FOCX01000003.1"/>
</dbReference>
<reference evidence="5" key="1">
    <citation type="submission" date="2016-10" db="EMBL/GenBank/DDBJ databases">
        <authorList>
            <person name="Varghese N."/>
            <person name="Submissions S."/>
        </authorList>
    </citation>
    <scope>NUCLEOTIDE SEQUENCE [LARGE SCALE GENOMIC DNA]</scope>
    <source>
        <strain evidence="5">IBRC-M 10043</strain>
    </source>
</reference>
<dbReference type="GO" id="GO:0033744">
    <property type="term" value="F:L-methionine:thioredoxin-disulfide S-oxidoreductase activity"/>
    <property type="evidence" value="ECO:0007669"/>
    <property type="project" value="RHEA"/>
</dbReference>
<comment type="catalytic activity">
    <reaction evidence="2">
        <text>L-methionyl-[protein] + [thioredoxin]-disulfide + H2O = L-methionyl-(S)-S-oxide-[protein] + [thioredoxin]-dithiol</text>
        <dbReference type="Rhea" id="RHEA:14217"/>
        <dbReference type="Rhea" id="RHEA-COMP:10698"/>
        <dbReference type="Rhea" id="RHEA-COMP:10700"/>
        <dbReference type="Rhea" id="RHEA-COMP:12313"/>
        <dbReference type="Rhea" id="RHEA-COMP:12315"/>
        <dbReference type="ChEBI" id="CHEBI:15377"/>
        <dbReference type="ChEBI" id="CHEBI:16044"/>
        <dbReference type="ChEBI" id="CHEBI:29950"/>
        <dbReference type="ChEBI" id="CHEBI:44120"/>
        <dbReference type="ChEBI" id="CHEBI:50058"/>
        <dbReference type="EC" id="1.8.4.11"/>
    </reaction>
</comment>
<evidence type="ECO:0000256" key="1">
    <source>
        <dbReference type="ARBA" id="ARBA00023002"/>
    </source>
</evidence>
<dbReference type="Proteomes" id="UP000198775">
    <property type="component" value="Unassembled WGS sequence"/>
</dbReference>
<dbReference type="SUPFAM" id="SSF55068">
    <property type="entry name" value="Peptide methionine sulfoxide reductase"/>
    <property type="match status" value="1"/>
</dbReference>
<dbReference type="InterPro" id="IPR002569">
    <property type="entry name" value="Met_Sox_Rdtase_MsrA_dom"/>
</dbReference>
<dbReference type="PANTHER" id="PTHR43774:SF1">
    <property type="entry name" value="PEPTIDE METHIONINE SULFOXIDE REDUCTASE MSRA 2"/>
    <property type="match status" value="1"/>
</dbReference>
<feature type="active site" evidence="2">
    <location>
        <position position="13"/>
    </location>
</feature>
<dbReference type="OrthoDB" id="7150at2157"/>
<accession>A0A1H8H7J4</accession>
<dbReference type="EC" id="1.8.4.11" evidence="2"/>
<gene>
    <name evidence="2" type="primary">msrA</name>
    <name evidence="4" type="ORF">SAMN05216388_1003310</name>
</gene>
<dbReference type="PANTHER" id="PTHR43774">
    <property type="entry name" value="PEPTIDE METHIONINE SULFOXIDE REDUCTASE"/>
    <property type="match status" value="1"/>
</dbReference>
<dbReference type="GO" id="GO:0008113">
    <property type="term" value="F:peptide-methionine (S)-S-oxide reductase activity"/>
    <property type="evidence" value="ECO:0007669"/>
    <property type="project" value="UniProtKB-UniRule"/>
</dbReference>
<organism evidence="4 5">
    <name type="scientific">Halorientalis persicus</name>
    <dbReference type="NCBI Taxonomy" id="1367881"/>
    <lineage>
        <taxon>Archaea</taxon>
        <taxon>Methanobacteriati</taxon>
        <taxon>Methanobacteriota</taxon>
        <taxon>Stenosarchaea group</taxon>
        <taxon>Halobacteria</taxon>
        <taxon>Halobacteriales</taxon>
        <taxon>Haloarculaceae</taxon>
        <taxon>Halorientalis</taxon>
    </lineage>
</organism>
<evidence type="ECO:0000313" key="5">
    <source>
        <dbReference type="Proteomes" id="UP000198775"/>
    </source>
</evidence>
<proteinExistence type="inferred from homology"/>
<sequence length="178" mass="20072">MSESARATLAGGCFWCIEAAFAELDGVESAVSGYAGGHVDDPTYEAVCRGETGHAEAVQVTYDPDALTYEDLLEVFFSIHNPTTKDREGPDVGTQYRSAVYYHDDAQRETVERFVDELEAEGVYDDPIVTEVEPLERFWEAEEHHQDYFEKNPNKPYCAANVRPKVQKVREKFANQAH</sequence>
<dbReference type="EMBL" id="FOCX01000003">
    <property type="protein sequence ID" value="SEN52216.1"/>
    <property type="molecule type" value="Genomic_DNA"/>
</dbReference>
<dbReference type="Pfam" id="PF01625">
    <property type="entry name" value="PMSR"/>
    <property type="match status" value="1"/>
</dbReference>
<feature type="domain" description="Peptide methionine sulphoxide reductase MsrA" evidence="3">
    <location>
        <begin position="7"/>
        <end position="158"/>
    </location>
</feature>
<dbReference type="Gene3D" id="3.30.1060.10">
    <property type="entry name" value="Peptide methionine sulphoxide reductase MsrA"/>
    <property type="match status" value="1"/>
</dbReference>